<dbReference type="GO" id="GO:0016874">
    <property type="term" value="F:ligase activity"/>
    <property type="evidence" value="ECO:0007669"/>
    <property type="project" value="UniProtKB-KW"/>
</dbReference>
<dbReference type="PROSITE" id="PS50975">
    <property type="entry name" value="ATP_GRASP"/>
    <property type="match status" value="1"/>
</dbReference>
<name>A0ABW0VQN3_9ACTN</name>
<evidence type="ECO:0000256" key="1">
    <source>
        <dbReference type="PROSITE-ProRule" id="PRU00409"/>
    </source>
</evidence>
<dbReference type="PANTHER" id="PTHR21621">
    <property type="entry name" value="RIBOSOMAL PROTEIN S6 MODIFICATION PROTEIN"/>
    <property type="match status" value="1"/>
</dbReference>
<sequence length="308" mass="33115">MILFYGCPDDDPLTRAVAAARAAGVDHLLLDQTRLARYDLVCGPGLAGRVGAEGRTVPLDAVTAVYARPLDPPVDRADPAARARTAAFHGWFTDWLDTADALVVNRPRAMESNGSKPYQAQLIARAGFAVPDTLVSDDPEEIRAFHRGHGRVVYKSLSGIRSIVRELTEADGARLHLVRALPTQFQAYVPGRDVRVHVVGERVFAAAVDCAAIDYRYAGRDGLHAELSRYELPPEVAERSVALAAGLGLSLAGIDLRVRPDGTWVCFEVNPMPAYSYYESHTGLPIAAALVELLAAADLGAAPARVEV</sequence>
<dbReference type="SUPFAM" id="SSF56059">
    <property type="entry name" value="Glutathione synthetase ATP-binding domain-like"/>
    <property type="match status" value="1"/>
</dbReference>
<evidence type="ECO:0000313" key="4">
    <source>
        <dbReference type="Proteomes" id="UP001596066"/>
    </source>
</evidence>
<keyword evidence="1" id="KW-0067">ATP-binding</keyword>
<dbReference type="Gene3D" id="3.30.470.20">
    <property type="entry name" value="ATP-grasp fold, B domain"/>
    <property type="match status" value="1"/>
</dbReference>
<evidence type="ECO:0000313" key="3">
    <source>
        <dbReference type="EMBL" id="MFC5646954.1"/>
    </source>
</evidence>
<keyword evidence="3" id="KW-0436">Ligase</keyword>
<protein>
    <submittedName>
        <fullName evidence="3">RimK family alpha-L-glutamate ligase</fullName>
    </submittedName>
</protein>
<comment type="caution">
    <text evidence="3">The sequence shown here is derived from an EMBL/GenBank/DDBJ whole genome shotgun (WGS) entry which is preliminary data.</text>
</comment>
<evidence type="ECO:0000259" key="2">
    <source>
        <dbReference type="PROSITE" id="PS50975"/>
    </source>
</evidence>
<reference evidence="4" key="1">
    <citation type="journal article" date="2019" name="Int. J. Syst. Evol. Microbiol.">
        <title>The Global Catalogue of Microorganisms (GCM) 10K type strain sequencing project: providing services to taxonomists for standard genome sequencing and annotation.</title>
        <authorList>
            <consortium name="The Broad Institute Genomics Platform"/>
            <consortium name="The Broad Institute Genome Sequencing Center for Infectious Disease"/>
            <person name="Wu L."/>
            <person name="Ma J."/>
        </authorList>
    </citation>
    <scope>NUCLEOTIDE SEQUENCE [LARGE SCALE GENOMIC DNA]</scope>
    <source>
        <strain evidence="4">CGMCC 4.1622</strain>
    </source>
</reference>
<dbReference type="RefSeq" id="WP_346146540.1">
    <property type="nucleotide sequence ID" value="NZ_BAAAUA010000028.1"/>
</dbReference>
<dbReference type="Pfam" id="PF08443">
    <property type="entry name" value="RimK"/>
    <property type="match status" value="1"/>
</dbReference>
<keyword evidence="4" id="KW-1185">Reference proteome</keyword>
<feature type="domain" description="ATP-grasp" evidence="2">
    <location>
        <begin position="120"/>
        <end position="295"/>
    </location>
</feature>
<organism evidence="3 4">
    <name type="scientific">Kitasatospora cinereorecta</name>
    <dbReference type="NCBI Taxonomy" id="285560"/>
    <lineage>
        <taxon>Bacteria</taxon>
        <taxon>Bacillati</taxon>
        <taxon>Actinomycetota</taxon>
        <taxon>Actinomycetes</taxon>
        <taxon>Kitasatosporales</taxon>
        <taxon>Streptomycetaceae</taxon>
        <taxon>Kitasatospora</taxon>
    </lineage>
</organism>
<dbReference type="PANTHER" id="PTHR21621:SF0">
    <property type="entry name" value="BETA-CITRYLGLUTAMATE SYNTHASE B-RELATED"/>
    <property type="match status" value="1"/>
</dbReference>
<dbReference type="InterPro" id="IPR013651">
    <property type="entry name" value="ATP-grasp_RimK-type"/>
</dbReference>
<proteinExistence type="predicted"/>
<accession>A0ABW0VQN3</accession>
<dbReference type="InterPro" id="IPR011761">
    <property type="entry name" value="ATP-grasp"/>
</dbReference>
<dbReference type="EMBL" id="JBHSOC010000122">
    <property type="protein sequence ID" value="MFC5646954.1"/>
    <property type="molecule type" value="Genomic_DNA"/>
</dbReference>
<gene>
    <name evidence="3" type="ORF">ACFPZF_37140</name>
</gene>
<keyword evidence="1" id="KW-0547">Nucleotide-binding</keyword>
<dbReference type="Proteomes" id="UP001596066">
    <property type="component" value="Unassembled WGS sequence"/>
</dbReference>